<feature type="compositionally biased region" description="Polar residues" evidence="1">
    <location>
        <begin position="14"/>
        <end position="25"/>
    </location>
</feature>
<comment type="caution">
    <text evidence="2">The sequence shown here is derived from an EMBL/GenBank/DDBJ whole genome shotgun (WGS) entry which is preliminary data.</text>
</comment>
<dbReference type="AlphaFoldDB" id="A0AAN7SEB7"/>
<feature type="compositionally biased region" description="Basic and acidic residues" evidence="1">
    <location>
        <begin position="126"/>
        <end position="139"/>
    </location>
</feature>
<reference evidence="3" key="1">
    <citation type="submission" date="2023-01" db="EMBL/GenBank/DDBJ databases">
        <title>Key to firefly adult light organ development and bioluminescence: homeobox transcription factors regulate luciferase expression and transportation to peroxisome.</title>
        <authorList>
            <person name="Fu X."/>
        </authorList>
    </citation>
    <scope>NUCLEOTIDE SEQUENCE [LARGE SCALE GENOMIC DNA]</scope>
</reference>
<evidence type="ECO:0008006" key="4">
    <source>
        <dbReference type="Google" id="ProtNLM"/>
    </source>
</evidence>
<accession>A0AAN7SEB7</accession>
<dbReference type="Proteomes" id="UP001353858">
    <property type="component" value="Unassembled WGS sequence"/>
</dbReference>
<keyword evidence="3" id="KW-1185">Reference proteome</keyword>
<feature type="compositionally biased region" description="Basic residues" evidence="1">
    <location>
        <begin position="310"/>
        <end position="332"/>
    </location>
</feature>
<gene>
    <name evidence="2" type="ORF">RN001_014084</name>
</gene>
<feature type="compositionally biased region" description="Basic and acidic residues" evidence="1">
    <location>
        <begin position="90"/>
        <end position="103"/>
    </location>
</feature>
<evidence type="ECO:0000256" key="1">
    <source>
        <dbReference type="SAM" id="MobiDB-lite"/>
    </source>
</evidence>
<feature type="compositionally biased region" description="Basic and acidic residues" evidence="1">
    <location>
        <begin position="171"/>
        <end position="181"/>
    </location>
</feature>
<organism evidence="2 3">
    <name type="scientific">Aquatica leii</name>
    <dbReference type="NCBI Taxonomy" id="1421715"/>
    <lineage>
        <taxon>Eukaryota</taxon>
        <taxon>Metazoa</taxon>
        <taxon>Ecdysozoa</taxon>
        <taxon>Arthropoda</taxon>
        <taxon>Hexapoda</taxon>
        <taxon>Insecta</taxon>
        <taxon>Pterygota</taxon>
        <taxon>Neoptera</taxon>
        <taxon>Endopterygota</taxon>
        <taxon>Coleoptera</taxon>
        <taxon>Polyphaga</taxon>
        <taxon>Elateriformia</taxon>
        <taxon>Elateroidea</taxon>
        <taxon>Lampyridae</taxon>
        <taxon>Luciolinae</taxon>
        <taxon>Aquatica</taxon>
    </lineage>
</organism>
<feature type="compositionally biased region" description="Basic and acidic residues" evidence="1">
    <location>
        <begin position="1"/>
        <end position="13"/>
    </location>
</feature>
<protein>
    <recommendedName>
        <fullName evidence="4">Transformer</fullName>
    </recommendedName>
</protein>
<feature type="compositionally biased region" description="Basic and acidic residues" evidence="1">
    <location>
        <begin position="193"/>
        <end position="207"/>
    </location>
</feature>
<proteinExistence type="predicted"/>
<feature type="compositionally biased region" description="Basic residues" evidence="1">
    <location>
        <begin position="209"/>
        <end position="221"/>
    </location>
</feature>
<sequence>MSKRFKETLEHPKASTSRTIQSDSSTLPYRNIKVVILRPFLHKSDSGSTIQTSIDDPSTLAVHRMGEGSQPIFSRKDIVVNVEEHLEERIVSASPDRDEEPHTCRHARSRSHSCSEHSTKSYRSSLSKESDRSSRDGSKRRSKTTSKGFLNKRFTELNRKTSVAEYERDDPDYSRRSRDLSPKVGTSKSNRSPPKDVHRKDYRDTPPRRYGKTRSRSRSPRRSGYGKSIGNDKDKYVRPRSRSRSYRRRSRSPYPRKRTPSPHSSKRRSRSPHSSKRRSRSPYTRRTPKRSTRRSKSPYDEKRKYASRPYYKRRTPSPYSRRRSRSPYRYRNRTNTPSSRDSRYHKRDRSRSPQTQKVSSFVEKKSTELPGFKGLHPDFAFYGPDFYWMPGPMPRPGFMPRGVMPAPRCGFRPPYFMPRPYMPFPHPHPNYRPRFTIDYNRPVRSKVSSTTTAMHVQVETAPVAFGVVQATSTDAVAESVQSDTNEISLNVASSTK</sequence>
<feature type="compositionally biased region" description="Basic residues" evidence="1">
    <location>
        <begin position="286"/>
        <end position="296"/>
    </location>
</feature>
<feature type="region of interest" description="Disordered" evidence="1">
    <location>
        <begin position="90"/>
        <end position="364"/>
    </location>
</feature>
<evidence type="ECO:0000313" key="3">
    <source>
        <dbReference type="Proteomes" id="UP001353858"/>
    </source>
</evidence>
<name>A0AAN7SEB7_9COLE</name>
<evidence type="ECO:0000313" key="2">
    <source>
        <dbReference type="EMBL" id="KAK4874724.1"/>
    </source>
</evidence>
<feature type="region of interest" description="Disordered" evidence="1">
    <location>
        <begin position="1"/>
        <end position="25"/>
    </location>
</feature>
<dbReference type="EMBL" id="JARPUR010000006">
    <property type="protein sequence ID" value="KAK4874724.1"/>
    <property type="molecule type" value="Genomic_DNA"/>
</dbReference>
<feature type="compositionally biased region" description="Basic residues" evidence="1">
    <location>
        <begin position="238"/>
        <end position="280"/>
    </location>
</feature>